<evidence type="ECO:0000313" key="2">
    <source>
        <dbReference type="EMBL" id="OMH86408.1"/>
    </source>
</evidence>
<gene>
    <name evidence="2" type="ORF">AX774_g22</name>
</gene>
<name>A0A1R1PZL8_ZANCU</name>
<organism evidence="2 3">
    <name type="scientific">Zancudomyces culisetae</name>
    <name type="common">Gut fungus</name>
    <name type="synonym">Smittium culisetae</name>
    <dbReference type="NCBI Taxonomy" id="1213189"/>
    <lineage>
        <taxon>Eukaryota</taxon>
        <taxon>Fungi</taxon>
        <taxon>Fungi incertae sedis</taxon>
        <taxon>Zoopagomycota</taxon>
        <taxon>Kickxellomycotina</taxon>
        <taxon>Harpellomycetes</taxon>
        <taxon>Harpellales</taxon>
        <taxon>Legeriomycetaceae</taxon>
        <taxon>Zancudomyces</taxon>
    </lineage>
</organism>
<dbReference type="EMBL" id="LSSK01000002">
    <property type="protein sequence ID" value="OMH86408.1"/>
    <property type="molecule type" value="Genomic_DNA"/>
</dbReference>
<evidence type="ECO:0000313" key="3">
    <source>
        <dbReference type="Proteomes" id="UP000188320"/>
    </source>
</evidence>
<dbReference type="Proteomes" id="UP000188320">
    <property type="component" value="Unassembled WGS sequence"/>
</dbReference>
<proteinExistence type="predicted"/>
<sequence length="237" mass="26707">MGNPNTIIPENNTNIKENRWKSFLYWVFSKNGSIPKNAIIVQNDLDNQTQVIARGLYNGNYYPGICVLGTQKQTQSKTTDLIPDTRESNDIYSSDDNSEDNTVVLQTKAKYNQIDNKQKENTTKGSETSMYCTSFYIVYNDSPIFMNSYYVLCGDNECVLWNKPDVKKSLSYYNTHHGSSTSLISMMLGQNSALGINSNDSGDDPYGYSTFNCIYSDDTSVPLKIGFDDVGNMVRLH</sequence>
<feature type="region of interest" description="Disordered" evidence="1">
    <location>
        <begin position="77"/>
        <end position="99"/>
    </location>
</feature>
<feature type="compositionally biased region" description="Polar residues" evidence="1">
    <location>
        <begin position="90"/>
        <end position="99"/>
    </location>
</feature>
<accession>A0A1R1PZL8</accession>
<reference evidence="3" key="1">
    <citation type="submission" date="2017-01" db="EMBL/GenBank/DDBJ databases">
        <authorList>
            <person name="Wang Y."/>
            <person name="White M."/>
            <person name="Kvist S."/>
            <person name="Moncalvo J.-M."/>
        </authorList>
    </citation>
    <scope>NUCLEOTIDE SEQUENCE [LARGE SCALE GENOMIC DNA]</scope>
    <source>
        <strain evidence="3">COL-18-3</strain>
    </source>
</reference>
<evidence type="ECO:0000256" key="1">
    <source>
        <dbReference type="SAM" id="MobiDB-lite"/>
    </source>
</evidence>
<dbReference type="AlphaFoldDB" id="A0A1R1PZL8"/>
<comment type="caution">
    <text evidence="2">The sequence shown here is derived from an EMBL/GenBank/DDBJ whole genome shotgun (WGS) entry which is preliminary data.</text>
</comment>
<keyword evidence="3" id="KW-1185">Reference proteome</keyword>
<protein>
    <submittedName>
        <fullName evidence="2">Uncharacterized protein</fullName>
    </submittedName>
</protein>